<comment type="caution">
    <text evidence="1">The sequence shown here is derived from an EMBL/GenBank/DDBJ whole genome shotgun (WGS) entry which is preliminary data.</text>
</comment>
<dbReference type="Proteomes" id="UP000887458">
    <property type="component" value="Unassembled WGS sequence"/>
</dbReference>
<reference evidence="1 2" key="2">
    <citation type="journal article" date="2022" name="Mol. Biol. Evol.">
        <title>Comparative Genomics Reveals Insights into the Divergent Evolution of Astigmatic Mites and Household Pest Adaptations.</title>
        <authorList>
            <person name="Xiong Q."/>
            <person name="Wan A.T."/>
            <person name="Liu X."/>
            <person name="Fung C.S."/>
            <person name="Xiao X."/>
            <person name="Malainual N."/>
            <person name="Hou J."/>
            <person name="Wang L."/>
            <person name="Wang M."/>
            <person name="Yang K.Y."/>
            <person name="Cui Y."/>
            <person name="Leung E.L."/>
            <person name="Nong W."/>
            <person name="Shin S.K."/>
            <person name="Au S.W."/>
            <person name="Jeong K.Y."/>
            <person name="Chew F.T."/>
            <person name="Hui J.H."/>
            <person name="Leung T.F."/>
            <person name="Tungtrongchitr A."/>
            <person name="Zhong N."/>
            <person name="Liu Z."/>
            <person name="Tsui S.K."/>
        </authorList>
    </citation>
    <scope>NUCLEOTIDE SEQUENCE [LARGE SCALE GENOMIC DNA]</scope>
    <source>
        <strain evidence="1">Derp</strain>
    </source>
</reference>
<evidence type="ECO:0000313" key="1">
    <source>
        <dbReference type="EMBL" id="KAH9421668.1"/>
    </source>
</evidence>
<accession>A0ABQ8JGW5</accession>
<gene>
    <name evidence="1" type="ORF">DERP_009073</name>
</gene>
<evidence type="ECO:0000313" key="2">
    <source>
        <dbReference type="Proteomes" id="UP000887458"/>
    </source>
</evidence>
<proteinExistence type="predicted"/>
<organism evidence="1 2">
    <name type="scientific">Dermatophagoides pteronyssinus</name>
    <name type="common">European house dust mite</name>
    <dbReference type="NCBI Taxonomy" id="6956"/>
    <lineage>
        <taxon>Eukaryota</taxon>
        <taxon>Metazoa</taxon>
        <taxon>Ecdysozoa</taxon>
        <taxon>Arthropoda</taxon>
        <taxon>Chelicerata</taxon>
        <taxon>Arachnida</taxon>
        <taxon>Acari</taxon>
        <taxon>Acariformes</taxon>
        <taxon>Sarcoptiformes</taxon>
        <taxon>Astigmata</taxon>
        <taxon>Psoroptidia</taxon>
        <taxon>Analgoidea</taxon>
        <taxon>Pyroglyphidae</taxon>
        <taxon>Dermatophagoidinae</taxon>
        <taxon>Dermatophagoides</taxon>
    </lineage>
</organism>
<keyword evidence="2" id="KW-1185">Reference proteome</keyword>
<protein>
    <submittedName>
        <fullName evidence="1">Uncharacterized protein</fullName>
    </submittedName>
</protein>
<name>A0ABQ8JGW5_DERPT</name>
<reference evidence="1 2" key="1">
    <citation type="journal article" date="2018" name="J. Allergy Clin. Immunol.">
        <title>High-quality assembly of Dermatophagoides pteronyssinus genome and transcriptome reveals a wide range of novel allergens.</title>
        <authorList>
            <person name="Liu X.Y."/>
            <person name="Yang K.Y."/>
            <person name="Wang M.Q."/>
            <person name="Kwok J.S."/>
            <person name="Zeng X."/>
            <person name="Yang Z."/>
            <person name="Xiao X.J."/>
            <person name="Lau C.P."/>
            <person name="Li Y."/>
            <person name="Huang Z.M."/>
            <person name="Ba J.G."/>
            <person name="Yim A.K."/>
            <person name="Ouyang C.Y."/>
            <person name="Ngai S.M."/>
            <person name="Chan T.F."/>
            <person name="Leung E.L."/>
            <person name="Liu L."/>
            <person name="Liu Z.G."/>
            <person name="Tsui S.K."/>
        </authorList>
    </citation>
    <scope>NUCLEOTIDE SEQUENCE [LARGE SCALE GENOMIC DNA]</scope>
    <source>
        <strain evidence="1">Derp</strain>
    </source>
</reference>
<dbReference type="EMBL" id="NJHN03000039">
    <property type="protein sequence ID" value="KAH9421668.1"/>
    <property type="molecule type" value="Genomic_DNA"/>
</dbReference>
<sequence>MKPYIVIFHHYSDVNKNFNICNYICNEYLFCGGGSDLPPATQLPFKYFQRCVPICTNSNTIEYIDLGSRPSI</sequence>